<feature type="active site" description="For OMPdecase activity" evidence="10">
    <location>
        <position position="65"/>
    </location>
</feature>
<accession>A0A2X0V1P4</accession>
<evidence type="ECO:0000256" key="5">
    <source>
        <dbReference type="ARBA" id="ARBA00022975"/>
    </source>
</evidence>
<dbReference type="GO" id="GO:0005829">
    <property type="term" value="C:cytosol"/>
    <property type="evidence" value="ECO:0007669"/>
    <property type="project" value="TreeGrafter"/>
</dbReference>
<dbReference type="CDD" id="cd04725">
    <property type="entry name" value="OMP_decarboxylase_like"/>
    <property type="match status" value="1"/>
</dbReference>
<name>A0A2X0V1P4_9GAMM</name>
<dbReference type="SMART" id="SM00934">
    <property type="entry name" value="OMPdecase"/>
    <property type="match status" value="1"/>
</dbReference>
<evidence type="ECO:0000256" key="7">
    <source>
        <dbReference type="ARBA" id="ARBA00049157"/>
    </source>
</evidence>
<dbReference type="SUPFAM" id="SSF51366">
    <property type="entry name" value="Ribulose-phoshate binding barrel"/>
    <property type="match status" value="1"/>
</dbReference>
<evidence type="ECO:0000256" key="1">
    <source>
        <dbReference type="ARBA" id="ARBA00002356"/>
    </source>
</evidence>
<dbReference type="InterPro" id="IPR018089">
    <property type="entry name" value="OMPdecase_AS"/>
</dbReference>
<evidence type="ECO:0000256" key="12">
    <source>
        <dbReference type="RuleBase" id="RU000512"/>
    </source>
</evidence>
<dbReference type="Gene3D" id="3.20.20.70">
    <property type="entry name" value="Aldolase class I"/>
    <property type="match status" value="1"/>
</dbReference>
<gene>
    <name evidence="9 14" type="primary">pyrF</name>
    <name evidence="14" type="ORF">NCTC13093_02346</name>
</gene>
<dbReference type="GO" id="GO:0006207">
    <property type="term" value="P:'de novo' pyrimidine nucleobase biosynthetic process"/>
    <property type="evidence" value="ECO:0007669"/>
    <property type="project" value="InterPro"/>
</dbReference>
<dbReference type="PROSITE" id="PS00156">
    <property type="entry name" value="OMPDECASE"/>
    <property type="match status" value="1"/>
</dbReference>
<feature type="active site" description="For OMPdecase activity" evidence="10">
    <location>
        <position position="62"/>
    </location>
</feature>
<evidence type="ECO:0000259" key="13">
    <source>
        <dbReference type="SMART" id="SM00934"/>
    </source>
</evidence>
<dbReference type="NCBIfam" id="NF001273">
    <property type="entry name" value="PRK00230.1"/>
    <property type="match status" value="1"/>
</dbReference>
<evidence type="ECO:0000256" key="10">
    <source>
        <dbReference type="PIRSR" id="PIRSR614732-1"/>
    </source>
</evidence>
<dbReference type="FunFam" id="3.20.20.70:FF:000015">
    <property type="entry name" value="Orotidine 5'-phosphate decarboxylase"/>
    <property type="match status" value="1"/>
</dbReference>
<reference evidence="14 15" key="1">
    <citation type="submission" date="2018-06" db="EMBL/GenBank/DDBJ databases">
        <authorList>
            <consortium name="Pathogen Informatics"/>
            <person name="Doyle S."/>
        </authorList>
    </citation>
    <scope>NUCLEOTIDE SEQUENCE [LARGE SCALE GENOMIC DNA]</scope>
    <source>
        <strain evidence="14 15">NCTC13093</strain>
    </source>
</reference>
<dbReference type="EC" id="4.1.1.23" evidence="9"/>
<dbReference type="InterPro" id="IPR001754">
    <property type="entry name" value="OMPdeCOase_dom"/>
</dbReference>
<keyword evidence="5 9" id="KW-0665">Pyrimidine biosynthesis</keyword>
<dbReference type="GO" id="GO:0044205">
    <property type="term" value="P:'de novo' UMP biosynthetic process"/>
    <property type="evidence" value="ECO:0007669"/>
    <property type="project" value="UniProtKB-UniRule"/>
</dbReference>
<feature type="binding site" evidence="9 11">
    <location>
        <position position="209"/>
    </location>
    <ligand>
        <name>substrate</name>
    </ligand>
</feature>
<feature type="binding site" evidence="9 11">
    <location>
        <position position="210"/>
    </location>
    <ligand>
        <name>substrate</name>
    </ligand>
</feature>
<dbReference type="NCBIfam" id="TIGR01740">
    <property type="entry name" value="pyrF"/>
    <property type="match status" value="1"/>
</dbReference>
<evidence type="ECO:0000256" key="8">
    <source>
        <dbReference type="ARBA" id="ARBA00061012"/>
    </source>
</evidence>
<evidence type="ECO:0000313" key="15">
    <source>
        <dbReference type="Proteomes" id="UP000250086"/>
    </source>
</evidence>
<dbReference type="Proteomes" id="UP000250086">
    <property type="component" value="Unassembled WGS sequence"/>
</dbReference>
<dbReference type="Pfam" id="PF00215">
    <property type="entry name" value="OMPdecase"/>
    <property type="match status" value="1"/>
</dbReference>
<keyword evidence="15" id="KW-1185">Reference proteome</keyword>
<evidence type="ECO:0000256" key="3">
    <source>
        <dbReference type="ARBA" id="ARBA00011738"/>
    </source>
</evidence>
<evidence type="ECO:0000256" key="4">
    <source>
        <dbReference type="ARBA" id="ARBA00022793"/>
    </source>
</evidence>
<sequence>MIDPKVIVALDYASAADAFNFVDKIDSSLCNLKVGKELFTIAGPDFVKELVKRNFRVFLDLKFHDIPNTVLKACEAASDLGVWLVDVHTTGGSVMMEMAARALKANNSATKIIGVTVLTSMDEAGLKEIGIDISPKEQVLRLAALAKNSGLDGVVASAQESSIIRRSCGDDFLIVTPGIRPAGSDIGDQSRIMTPAQAIEAGSDYLVIGRPITKALDPVQALTEINQQIQKAG</sequence>
<feature type="binding site" evidence="9 11">
    <location>
        <position position="119"/>
    </location>
    <ligand>
        <name>substrate</name>
    </ligand>
</feature>
<proteinExistence type="inferred from homology"/>
<evidence type="ECO:0000256" key="6">
    <source>
        <dbReference type="ARBA" id="ARBA00023239"/>
    </source>
</evidence>
<dbReference type="InterPro" id="IPR013785">
    <property type="entry name" value="Aldolase_TIM"/>
</dbReference>
<feature type="binding site" evidence="9">
    <location>
        <begin position="60"/>
        <end position="69"/>
    </location>
    <ligand>
        <name>substrate</name>
    </ligand>
</feature>
<dbReference type="UniPathway" id="UPA00070">
    <property type="reaction ID" value="UER00120"/>
</dbReference>
<protein>
    <recommendedName>
        <fullName evidence="9">Orotidine 5'-phosphate decarboxylase</fullName>
        <ecNumber evidence="9">4.1.1.23</ecNumber>
    </recommendedName>
    <alternativeName>
        <fullName evidence="9">OMP decarboxylase</fullName>
        <shortName evidence="9">OMPDCase</shortName>
        <shortName evidence="9">OMPdecase</shortName>
    </alternativeName>
</protein>
<dbReference type="HAMAP" id="MF_01200_B">
    <property type="entry name" value="OMPdecase_type1_B"/>
    <property type="match status" value="1"/>
</dbReference>
<dbReference type="InterPro" id="IPR047596">
    <property type="entry name" value="OMPdecase_bac"/>
</dbReference>
<dbReference type="PANTHER" id="PTHR32119:SF2">
    <property type="entry name" value="OROTIDINE 5'-PHOSPHATE DECARBOXYLASE"/>
    <property type="match status" value="1"/>
</dbReference>
<feature type="active site" description="For OMPdecase activity" evidence="10">
    <location>
        <position position="60"/>
    </location>
</feature>
<feature type="domain" description="Orotidine 5'-phosphate decarboxylase" evidence="13">
    <location>
        <begin position="5"/>
        <end position="225"/>
    </location>
</feature>
<dbReference type="GO" id="GO:0004590">
    <property type="term" value="F:orotidine-5'-phosphate decarboxylase activity"/>
    <property type="evidence" value="ECO:0007669"/>
    <property type="project" value="UniProtKB-UniRule"/>
</dbReference>
<feature type="binding site" evidence="9 11">
    <location>
        <position position="180"/>
    </location>
    <ligand>
        <name>substrate</name>
    </ligand>
</feature>
<comment type="catalytic activity">
    <reaction evidence="7 9 12">
        <text>orotidine 5'-phosphate + H(+) = UMP + CO2</text>
        <dbReference type="Rhea" id="RHEA:11596"/>
        <dbReference type="ChEBI" id="CHEBI:15378"/>
        <dbReference type="ChEBI" id="CHEBI:16526"/>
        <dbReference type="ChEBI" id="CHEBI:57538"/>
        <dbReference type="ChEBI" id="CHEBI:57865"/>
        <dbReference type="EC" id="4.1.1.23"/>
    </reaction>
</comment>
<comment type="function">
    <text evidence="1 9">Catalyzes the decarboxylation of orotidine 5'-monophosphate (OMP) to uridine 5'-monophosphate (UMP).</text>
</comment>
<feature type="binding site" evidence="9 11">
    <location>
        <position position="189"/>
    </location>
    <ligand>
        <name>substrate</name>
    </ligand>
</feature>
<dbReference type="RefSeq" id="WP_113744933.1">
    <property type="nucleotide sequence ID" value="NZ_UAPU01000005.1"/>
</dbReference>
<evidence type="ECO:0000256" key="9">
    <source>
        <dbReference type="HAMAP-Rule" id="MF_01200"/>
    </source>
</evidence>
<feature type="binding site" evidence="9 11">
    <location>
        <position position="33"/>
    </location>
    <ligand>
        <name>substrate</name>
    </ligand>
</feature>
<feature type="active site" description="Proton donor" evidence="9">
    <location>
        <position position="62"/>
    </location>
</feature>
<evidence type="ECO:0000256" key="11">
    <source>
        <dbReference type="PIRSR" id="PIRSR614732-2"/>
    </source>
</evidence>
<organism evidence="14 15">
    <name type="scientific">Anaerobiospirillum thomasii</name>
    <dbReference type="NCBI Taxonomy" id="179995"/>
    <lineage>
        <taxon>Bacteria</taxon>
        <taxon>Pseudomonadati</taxon>
        <taxon>Pseudomonadota</taxon>
        <taxon>Gammaproteobacteria</taxon>
        <taxon>Aeromonadales</taxon>
        <taxon>Succinivibrionaceae</taxon>
        <taxon>Anaerobiospirillum</taxon>
    </lineage>
</organism>
<dbReference type="AlphaFoldDB" id="A0A2X0V1P4"/>
<dbReference type="EMBL" id="UAPV01000001">
    <property type="protein sequence ID" value="SPT70920.1"/>
    <property type="molecule type" value="Genomic_DNA"/>
</dbReference>
<comment type="subunit">
    <text evidence="3 9">Homodimer.</text>
</comment>
<comment type="similarity">
    <text evidence="8 9">Belongs to the OMP decarboxylase family. Type 1 subfamily.</text>
</comment>
<keyword evidence="4 9" id="KW-0210">Decarboxylase</keyword>
<dbReference type="InterPro" id="IPR014732">
    <property type="entry name" value="OMPdecase"/>
</dbReference>
<dbReference type="OrthoDB" id="9806203at2"/>
<evidence type="ECO:0000256" key="2">
    <source>
        <dbReference type="ARBA" id="ARBA00004861"/>
    </source>
</evidence>
<dbReference type="InterPro" id="IPR011060">
    <property type="entry name" value="RibuloseP-bd_barrel"/>
</dbReference>
<feature type="binding site" evidence="9 11">
    <location>
        <position position="11"/>
    </location>
    <ligand>
        <name>substrate</name>
    </ligand>
</feature>
<evidence type="ECO:0000313" key="14">
    <source>
        <dbReference type="EMBL" id="SPT70920.1"/>
    </source>
</evidence>
<dbReference type="PANTHER" id="PTHR32119">
    <property type="entry name" value="OROTIDINE 5'-PHOSPHATE DECARBOXYLASE"/>
    <property type="match status" value="1"/>
</dbReference>
<comment type="pathway">
    <text evidence="2 9 12">Pyrimidine metabolism; UMP biosynthesis via de novo pathway; UMP from orotate: step 2/2.</text>
</comment>
<keyword evidence="6 9" id="KW-0456">Lyase</keyword>